<proteinExistence type="inferred from homology"/>
<keyword evidence="6 8" id="KW-0560">Oxidoreductase</keyword>
<dbReference type="RefSeq" id="WP_237238094.1">
    <property type="nucleotide sequence ID" value="NZ_JAKKDU010000001.1"/>
</dbReference>
<name>A0AAE3JN16_9FLAO</name>
<gene>
    <name evidence="8" type="primary">rfbD</name>
    <name evidence="8" type="ORF">L3X37_00105</name>
</gene>
<dbReference type="NCBIfam" id="TIGR01214">
    <property type="entry name" value="rmlD"/>
    <property type="match status" value="1"/>
</dbReference>
<dbReference type="SUPFAM" id="SSF51735">
    <property type="entry name" value="NAD(P)-binding Rossmann-fold domains"/>
    <property type="match status" value="1"/>
</dbReference>
<dbReference type="CDD" id="cd05254">
    <property type="entry name" value="dTDP_HR_like_SDR_e"/>
    <property type="match status" value="1"/>
</dbReference>
<organism evidence="8 9">
    <name type="scientific">Wocania arenilitoris</name>
    <dbReference type="NCBI Taxonomy" id="2044858"/>
    <lineage>
        <taxon>Bacteria</taxon>
        <taxon>Pseudomonadati</taxon>
        <taxon>Bacteroidota</taxon>
        <taxon>Flavobacteriia</taxon>
        <taxon>Flavobacteriales</taxon>
        <taxon>Flavobacteriaceae</taxon>
        <taxon>Wocania</taxon>
    </lineage>
</organism>
<reference evidence="8" key="1">
    <citation type="submission" date="2022-01" db="EMBL/GenBank/DDBJ databases">
        <title>Draft genome sequence of Sabulilitoribacter arenilitoris KCTC 52401.</title>
        <authorList>
            <person name="Oh J.-S."/>
        </authorList>
    </citation>
    <scope>NUCLEOTIDE SEQUENCE</scope>
    <source>
        <strain evidence="8">HMF6543</strain>
    </source>
</reference>
<evidence type="ECO:0000256" key="6">
    <source>
        <dbReference type="RuleBase" id="RU364082"/>
    </source>
</evidence>
<dbReference type="GO" id="GO:0019305">
    <property type="term" value="P:dTDP-rhamnose biosynthetic process"/>
    <property type="evidence" value="ECO:0007669"/>
    <property type="project" value="TreeGrafter"/>
</dbReference>
<evidence type="ECO:0000313" key="8">
    <source>
        <dbReference type="EMBL" id="MCF7566770.1"/>
    </source>
</evidence>
<feature type="domain" description="RmlD-like substrate binding" evidence="7">
    <location>
        <begin position="4"/>
        <end position="258"/>
    </location>
</feature>
<dbReference type="GO" id="GO:0005829">
    <property type="term" value="C:cytosol"/>
    <property type="evidence" value="ECO:0007669"/>
    <property type="project" value="TreeGrafter"/>
</dbReference>
<accession>A0AAE3JN16</accession>
<sequence length="259" mass="29983">MNKRVLVTGANGQLGKTINELFSKNEVNLEFTFVTKATLDITKEVGLKQFFKNNKFDYCINCAAYTNVEQAEKTPEIAYKVNAEGVKYLAEACKQTDTVLIHISTDYVFDGEKKEPYTIKDKPNPINEYGKSKLLGEQYIQDILKEYFIIRTSWLYSNKYGNNFYKTILEKAKASEAIFVTDEQKGSPTSTESLAEYLIELIINRPNHYGIRHFSDDKIMTWYEFANQILKEHSYEHIKLAKAKNYRTFAIRPKNSILL</sequence>
<keyword evidence="6" id="KW-0521">NADP</keyword>
<evidence type="ECO:0000256" key="2">
    <source>
        <dbReference type="ARBA" id="ARBA00010944"/>
    </source>
</evidence>
<dbReference type="Proteomes" id="UP001199795">
    <property type="component" value="Unassembled WGS sequence"/>
</dbReference>
<comment type="pathway">
    <text evidence="1 6">Carbohydrate biosynthesis; dTDP-L-rhamnose biosynthesis.</text>
</comment>
<protein>
    <recommendedName>
        <fullName evidence="4 6">dTDP-4-dehydrorhamnose reductase</fullName>
        <ecNumber evidence="3 6">1.1.1.133</ecNumber>
    </recommendedName>
</protein>
<dbReference type="Gene3D" id="3.90.25.10">
    <property type="entry name" value="UDP-galactose 4-epimerase, domain 1"/>
    <property type="match status" value="1"/>
</dbReference>
<dbReference type="InterPro" id="IPR029903">
    <property type="entry name" value="RmlD-like-bd"/>
</dbReference>
<dbReference type="PANTHER" id="PTHR10491:SF4">
    <property type="entry name" value="METHIONINE ADENOSYLTRANSFERASE 2 SUBUNIT BETA"/>
    <property type="match status" value="1"/>
</dbReference>
<comment type="similarity">
    <text evidence="2 6">Belongs to the dTDP-4-dehydrorhamnose reductase family.</text>
</comment>
<comment type="caution">
    <text evidence="8">The sequence shown here is derived from an EMBL/GenBank/DDBJ whole genome shotgun (WGS) entry which is preliminary data.</text>
</comment>
<dbReference type="GO" id="GO:0008831">
    <property type="term" value="F:dTDP-4-dehydrorhamnose reductase activity"/>
    <property type="evidence" value="ECO:0007669"/>
    <property type="project" value="UniProtKB-EC"/>
</dbReference>
<dbReference type="Gene3D" id="3.40.50.720">
    <property type="entry name" value="NAD(P)-binding Rossmann-like Domain"/>
    <property type="match status" value="1"/>
</dbReference>
<evidence type="ECO:0000259" key="7">
    <source>
        <dbReference type="Pfam" id="PF04321"/>
    </source>
</evidence>
<comment type="catalytic activity">
    <reaction evidence="5">
        <text>dTDP-beta-L-rhamnose + NADP(+) = dTDP-4-dehydro-beta-L-rhamnose + NADPH + H(+)</text>
        <dbReference type="Rhea" id="RHEA:21796"/>
        <dbReference type="ChEBI" id="CHEBI:15378"/>
        <dbReference type="ChEBI" id="CHEBI:57510"/>
        <dbReference type="ChEBI" id="CHEBI:57783"/>
        <dbReference type="ChEBI" id="CHEBI:58349"/>
        <dbReference type="ChEBI" id="CHEBI:62830"/>
        <dbReference type="EC" id="1.1.1.133"/>
    </reaction>
</comment>
<dbReference type="InterPro" id="IPR036291">
    <property type="entry name" value="NAD(P)-bd_dom_sf"/>
</dbReference>
<evidence type="ECO:0000256" key="1">
    <source>
        <dbReference type="ARBA" id="ARBA00004781"/>
    </source>
</evidence>
<keyword evidence="9" id="KW-1185">Reference proteome</keyword>
<dbReference type="EMBL" id="JAKKDU010000001">
    <property type="protein sequence ID" value="MCF7566770.1"/>
    <property type="molecule type" value="Genomic_DNA"/>
</dbReference>
<dbReference type="Pfam" id="PF04321">
    <property type="entry name" value="RmlD_sub_bind"/>
    <property type="match status" value="1"/>
</dbReference>
<evidence type="ECO:0000256" key="5">
    <source>
        <dbReference type="ARBA" id="ARBA00048200"/>
    </source>
</evidence>
<dbReference type="AlphaFoldDB" id="A0AAE3JN16"/>
<dbReference type="EC" id="1.1.1.133" evidence="3 6"/>
<evidence type="ECO:0000256" key="3">
    <source>
        <dbReference type="ARBA" id="ARBA00012929"/>
    </source>
</evidence>
<comment type="function">
    <text evidence="6">Catalyzes the reduction of dTDP-6-deoxy-L-lyxo-4-hexulose to yield dTDP-L-rhamnose.</text>
</comment>
<evidence type="ECO:0000313" key="9">
    <source>
        <dbReference type="Proteomes" id="UP001199795"/>
    </source>
</evidence>
<dbReference type="InterPro" id="IPR005913">
    <property type="entry name" value="dTDP_dehydrorham_reduct"/>
</dbReference>
<evidence type="ECO:0000256" key="4">
    <source>
        <dbReference type="ARBA" id="ARBA00017099"/>
    </source>
</evidence>
<dbReference type="PANTHER" id="PTHR10491">
    <property type="entry name" value="DTDP-4-DEHYDRORHAMNOSE REDUCTASE"/>
    <property type="match status" value="1"/>
</dbReference>